<dbReference type="GO" id="GO:0005581">
    <property type="term" value="C:collagen trimer"/>
    <property type="evidence" value="ECO:0007669"/>
    <property type="project" value="UniProtKB-KW"/>
</dbReference>
<proteinExistence type="predicted"/>
<reference evidence="1" key="2">
    <citation type="submission" date="2016-06" db="EMBL/GenBank/DDBJ databases">
        <title>The genome of a short-lived fish provides insights into sex chromosome evolution and the genetic control of aging.</title>
        <authorList>
            <person name="Reichwald K."/>
            <person name="Felder M."/>
            <person name="Petzold A."/>
            <person name="Koch P."/>
            <person name="Groth M."/>
            <person name="Platzer M."/>
        </authorList>
    </citation>
    <scope>NUCLEOTIDE SEQUENCE</scope>
    <source>
        <tissue evidence="1">Brain</tissue>
    </source>
</reference>
<dbReference type="EMBL" id="HAEE01001600">
    <property type="protein sequence ID" value="SBR21620.1"/>
    <property type="molecule type" value="Transcribed_RNA"/>
</dbReference>
<keyword evidence="1" id="KW-0176">Collagen</keyword>
<name>A0A1A8JND8_NOTKU</name>
<sequence>LDPFPPRYSPFLYQTFSIRRVKLSVTSCLSRTKASAGSGSAWIHLFLLPLI</sequence>
<accession>A0A1A8JND8</accession>
<dbReference type="AlphaFoldDB" id="A0A1A8JND8"/>
<gene>
    <name evidence="1" type="primary">COL6A1</name>
</gene>
<organism evidence="1">
    <name type="scientific">Nothobranchius kuhntae</name>
    <name type="common">Beira killifish</name>
    <dbReference type="NCBI Taxonomy" id="321403"/>
    <lineage>
        <taxon>Eukaryota</taxon>
        <taxon>Metazoa</taxon>
        <taxon>Chordata</taxon>
        <taxon>Craniata</taxon>
        <taxon>Vertebrata</taxon>
        <taxon>Euteleostomi</taxon>
        <taxon>Actinopterygii</taxon>
        <taxon>Neopterygii</taxon>
        <taxon>Teleostei</taxon>
        <taxon>Neoteleostei</taxon>
        <taxon>Acanthomorphata</taxon>
        <taxon>Ovalentaria</taxon>
        <taxon>Atherinomorphae</taxon>
        <taxon>Cyprinodontiformes</taxon>
        <taxon>Nothobranchiidae</taxon>
        <taxon>Nothobranchius</taxon>
    </lineage>
</organism>
<protein>
    <submittedName>
        <fullName evidence="1">Collagen, type VI, alpha 1</fullName>
    </submittedName>
</protein>
<reference evidence="1" key="1">
    <citation type="submission" date="2016-05" db="EMBL/GenBank/DDBJ databases">
        <authorList>
            <person name="Lavstsen T."/>
            <person name="Jespersen J.S."/>
        </authorList>
    </citation>
    <scope>NUCLEOTIDE SEQUENCE</scope>
    <source>
        <tissue evidence="1">Brain</tissue>
    </source>
</reference>
<feature type="non-terminal residue" evidence="1">
    <location>
        <position position="1"/>
    </location>
</feature>
<evidence type="ECO:0000313" key="1">
    <source>
        <dbReference type="EMBL" id="SBR21620.1"/>
    </source>
</evidence>